<dbReference type="EMBL" id="LR215048">
    <property type="protein sequence ID" value="VEU80261.1"/>
    <property type="molecule type" value="Genomic_DNA"/>
</dbReference>
<keyword evidence="4" id="KW-1185">Reference proteome</keyword>
<evidence type="ECO:0000259" key="2">
    <source>
        <dbReference type="PROSITE" id="PS51729"/>
    </source>
</evidence>
<dbReference type="Pfam" id="PF14542">
    <property type="entry name" value="Acetyltransf_CG"/>
    <property type="match status" value="1"/>
</dbReference>
<dbReference type="InterPro" id="IPR045057">
    <property type="entry name" value="Gcn5-rel_NAT"/>
</dbReference>
<feature type="domain" description="N-acetyltransferase" evidence="2">
    <location>
        <begin position="2"/>
        <end position="90"/>
    </location>
</feature>
<dbReference type="Gene3D" id="3.40.630.30">
    <property type="match status" value="1"/>
</dbReference>
<dbReference type="GO" id="GO:0016747">
    <property type="term" value="F:acyltransferase activity, transferring groups other than amino-acyl groups"/>
    <property type="evidence" value="ECO:0007669"/>
    <property type="project" value="InterPro"/>
</dbReference>
<feature type="domain" description="N-acetyltransferase" evidence="1">
    <location>
        <begin position="1"/>
        <end position="101"/>
    </location>
</feature>
<dbReference type="CDD" id="cd04301">
    <property type="entry name" value="NAT_SF"/>
    <property type="match status" value="1"/>
</dbReference>
<reference evidence="3 4" key="1">
    <citation type="submission" date="2019-01" db="EMBL/GenBank/DDBJ databases">
        <authorList>
            <consortium name="Pathogen Informatics"/>
        </authorList>
    </citation>
    <scope>NUCLEOTIDE SEQUENCE [LARGE SCALE GENOMIC DNA]</scope>
    <source>
        <strain evidence="3 4">NCTC10138</strain>
    </source>
</reference>
<proteinExistence type="predicted"/>
<dbReference type="STRING" id="1278311.GCA_000428705_01303"/>
<dbReference type="KEGG" id="aaxa:NCTC10138_00625"/>
<dbReference type="PROSITE" id="PS51186">
    <property type="entry name" value="GNAT"/>
    <property type="match status" value="1"/>
</dbReference>
<name>A0A449BCS7_HAPAX</name>
<dbReference type="InterPro" id="IPR031165">
    <property type="entry name" value="GNAT_YJDJ"/>
</dbReference>
<gene>
    <name evidence="3" type="ORF">NCTC10138_00625</name>
</gene>
<dbReference type="RefSeq" id="WP_026390764.1">
    <property type="nucleotide sequence ID" value="NZ_LR215048.1"/>
</dbReference>
<organism evidence="3 4">
    <name type="scientific">Haploplasma axanthum</name>
    <name type="common">Acholeplasma axanthum</name>
    <dbReference type="NCBI Taxonomy" id="29552"/>
    <lineage>
        <taxon>Bacteria</taxon>
        <taxon>Bacillati</taxon>
        <taxon>Mycoplasmatota</taxon>
        <taxon>Mollicutes</taxon>
        <taxon>Acholeplasmatales</taxon>
        <taxon>Acholeplasmataceae</taxon>
        <taxon>Haploplasma</taxon>
    </lineage>
</organism>
<dbReference type="InterPro" id="IPR000182">
    <property type="entry name" value="GNAT_dom"/>
</dbReference>
<accession>A0A449BCS7</accession>
<dbReference type="PROSITE" id="PS51729">
    <property type="entry name" value="GNAT_YJDJ"/>
    <property type="match status" value="1"/>
</dbReference>
<dbReference type="SUPFAM" id="SSF55729">
    <property type="entry name" value="Acyl-CoA N-acyltransferases (Nat)"/>
    <property type="match status" value="1"/>
</dbReference>
<evidence type="ECO:0000313" key="3">
    <source>
        <dbReference type="EMBL" id="VEU80261.1"/>
    </source>
</evidence>
<protein>
    <submittedName>
        <fullName evidence="3">Uncharacterized protein</fullName>
    </submittedName>
</protein>
<dbReference type="PANTHER" id="PTHR31435">
    <property type="entry name" value="PROTEIN NATD1"/>
    <property type="match status" value="1"/>
</dbReference>
<sequence length="101" mass="11622">MKFINEGNRIYNKDENGKLLAEVTFPFIEEKVINIDHTFVDPSLRGAGIAGELMIEVYNYAKEKGYTVVNTCPYAVAWYKKHTDKHDVLNKEIELPEACRI</sequence>
<evidence type="ECO:0000313" key="4">
    <source>
        <dbReference type="Proteomes" id="UP000289841"/>
    </source>
</evidence>
<dbReference type="InterPro" id="IPR016181">
    <property type="entry name" value="Acyl_CoA_acyltransferase"/>
</dbReference>
<dbReference type="Proteomes" id="UP000289841">
    <property type="component" value="Chromosome"/>
</dbReference>
<dbReference type="PANTHER" id="PTHR31435:SF10">
    <property type="entry name" value="BSR4717 PROTEIN"/>
    <property type="match status" value="1"/>
</dbReference>
<dbReference type="OrthoDB" id="9793389at2"/>
<evidence type="ECO:0000259" key="1">
    <source>
        <dbReference type="PROSITE" id="PS51186"/>
    </source>
</evidence>
<dbReference type="AlphaFoldDB" id="A0A449BCS7"/>